<evidence type="ECO:0000256" key="1">
    <source>
        <dbReference type="ARBA" id="ARBA00022723"/>
    </source>
</evidence>
<feature type="compositionally biased region" description="Polar residues" evidence="6">
    <location>
        <begin position="1152"/>
        <end position="1162"/>
    </location>
</feature>
<dbReference type="Proteomes" id="UP000694392">
    <property type="component" value="Unplaced"/>
</dbReference>
<evidence type="ECO:0000313" key="9">
    <source>
        <dbReference type="Proteomes" id="UP000694392"/>
    </source>
</evidence>
<dbReference type="PANTHER" id="PTHR17550:SF4">
    <property type="entry name" value="E3 UBIQUITIN-PROTEIN LIGASE TTC3"/>
    <property type="match status" value="1"/>
</dbReference>
<dbReference type="InterPro" id="IPR056872">
    <property type="entry name" value="TTC3/DZIP3-like_helical"/>
</dbReference>
<dbReference type="Pfam" id="PF24525">
    <property type="entry name" value="TTC3"/>
    <property type="match status" value="1"/>
</dbReference>
<dbReference type="InterPro" id="IPR056871">
    <property type="entry name" value="WH_TTC3"/>
</dbReference>
<dbReference type="PANTHER" id="PTHR17550">
    <property type="entry name" value="E3 UBIQUITIN-PROTEIN LIGASE TTC3"/>
    <property type="match status" value="1"/>
</dbReference>
<keyword evidence="1" id="KW-0479">Metal-binding</keyword>
<feature type="domain" description="RING-type" evidence="7">
    <location>
        <begin position="1193"/>
        <end position="1233"/>
    </location>
</feature>
<feature type="compositionally biased region" description="Low complexity" evidence="6">
    <location>
        <begin position="1168"/>
        <end position="1185"/>
    </location>
</feature>
<dbReference type="PROSITE" id="PS50089">
    <property type="entry name" value="ZF_RING_2"/>
    <property type="match status" value="1"/>
</dbReference>
<dbReference type="InterPro" id="IPR056870">
    <property type="entry name" value="TTC3/DZIP3/RBM44-like_helical"/>
</dbReference>
<protein>
    <recommendedName>
        <fullName evidence="7">RING-type domain-containing protein</fullName>
    </recommendedName>
</protein>
<evidence type="ECO:0000256" key="2">
    <source>
        <dbReference type="ARBA" id="ARBA00022771"/>
    </source>
</evidence>
<dbReference type="GO" id="GO:0008270">
    <property type="term" value="F:zinc ion binding"/>
    <property type="evidence" value="ECO:0007669"/>
    <property type="project" value="UniProtKB-KW"/>
</dbReference>
<reference evidence="8" key="1">
    <citation type="submission" date="2025-08" db="UniProtKB">
        <authorList>
            <consortium name="Ensembl"/>
        </authorList>
    </citation>
    <scope>IDENTIFICATION</scope>
</reference>
<organism evidence="8 9">
    <name type="scientific">Sphenodon punctatus</name>
    <name type="common">Tuatara</name>
    <name type="synonym">Hatteria punctata</name>
    <dbReference type="NCBI Taxonomy" id="8508"/>
    <lineage>
        <taxon>Eukaryota</taxon>
        <taxon>Metazoa</taxon>
        <taxon>Chordata</taxon>
        <taxon>Craniata</taxon>
        <taxon>Vertebrata</taxon>
        <taxon>Euteleostomi</taxon>
        <taxon>Lepidosauria</taxon>
        <taxon>Sphenodontia</taxon>
        <taxon>Sphenodontidae</taxon>
        <taxon>Sphenodon</taxon>
    </lineage>
</organism>
<evidence type="ECO:0000256" key="5">
    <source>
        <dbReference type="SAM" id="Coils"/>
    </source>
</evidence>
<dbReference type="GeneTree" id="ENSGT00940000154465"/>
<dbReference type="Pfam" id="PF13639">
    <property type="entry name" value="zf-RING_2"/>
    <property type="match status" value="1"/>
</dbReference>
<dbReference type="InterPro" id="IPR001841">
    <property type="entry name" value="Znf_RING"/>
</dbReference>
<evidence type="ECO:0000256" key="6">
    <source>
        <dbReference type="SAM" id="MobiDB-lite"/>
    </source>
</evidence>
<accession>A0A8D0L104</accession>
<proteinExistence type="predicted"/>
<dbReference type="SUPFAM" id="SSF57850">
    <property type="entry name" value="RING/U-box"/>
    <property type="match status" value="1"/>
</dbReference>
<keyword evidence="3" id="KW-0862">Zinc</keyword>
<reference evidence="8" key="2">
    <citation type="submission" date="2025-09" db="UniProtKB">
        <authorList>
            <consortium name="Ensembl"/>
        </authorList>
    </citation>
    <scope>IDENTIFICATION</scope>
</reference>
<evidence type="ECO:0000313" key="8">
    <source>
        <dbReference type="Ensembl" id="ENSSPUP00000000722.1"/>
    </source>
</evidence>
<dbReference type="AlphaFoldDB" id="A0A8D0L104"/>
<feature type="compositionally biased region" description="Polar residues" evidence="6">
    <location>
        <begin position="1126"/>
        <end position="1144"/>
    </location>
</feature>
<keyword evidence="2 4" id="KW-0863">Zinc-finger</keyword>
<evidence type="ECO:0000256" key="4">
    <source>
        <dbReference type="PROSITE-ProRule" id="PRU00175"/>
    </source>
</evidence>
<dbReference type="CDD" id="cd16481">
    <property type="entry name" value="RING-H2_TTC3"/>
    <property type="match status" value="1"/>
</dbReference>
<dbReference type="Pfam" id="PF24812">
    <property type="entry name" value="WHD_TTC3"/>
    <property type="match status" value="1"/>
</dbReference>
<keyword evidence="9" id="KW-1185">Reference proteome</keyword>
<evidence type="ECO:0000259" key="7">
    <source>
        <dbReference type="PROSITE" id="PS50089"/>
    </source>
</evidence>
<dbReference type="Pfam" id="PF24905">
    <property type="entry name" value="TTC3_9th"/>
    <property type="match status" value="1"/>
</dbReference>
<dbReference type="Gene3D" id="3.30.40.10">
    <property type="entry name" value="Zinc/RING finger domain, C3HC4 (zinc finger)"/>
    <property type="match status" value="1"/>
</dbReference>
<feature type="coiled-coil region" evidence="5">
    <location>
        <begin position="675"/>
        <end position="702"/>
    </location>
</feature>
<dbReference type="Ensembl" id="ENSSPUT00000000763.1">
    <property type="protein sequence ID" value="ENSSPUP00000000722.1"/>
    <property type="gene ID" value="ENSSPUG00000000603.1"/>
</dbReference>
<dbReference type="InterPro" id="IPR013083">
    <property type="entry name" value="Znf_RING/FYVE/PHD"/>
</dbReference>
<keyword evidence="5" id="KW-0175">Coiled coil</keyword>
<feature type="region of interest" description="Disordered" evidence="6">
    <location>
        <begin position="976"/>
        <end position="1001"/>
    </location>
</feature>
<sequence>MKQEKKLRRKHFKVESLICEKEMVEEKQIGNNISKYDGSKGHVQKALFVGDGVLHLVMQKAEQIKAGVHDISNILAELCSWWVISEEDCAVCSANSSLSNEVMEWLINHLIQNKNRVKTRIFILVLSELKDVDPKLHDWLKHLNNVGLKATETFFSHHEDSVKELDLGFITVLWNEKYGSKLGHKLTSSEDKEILNRFYQTSLVGARCMIWLLEDNRENFPSLHQALDEFFDIMDNPFTILKKHENGAITTNGIKVKNKNRKKKLKESRLISVLSGGVGATTREEDNTFLEDNTLDFMSPFITPDYLHDPLEVFEALYDNVSINNQRLLDNNADPTRESLYGYFSQILEEHGPMEIDNKLLVGEFEHFPEETRKIVEDAGGLQSFLLESLRFVTMGDCIGLMKHAVLLKENAGIITDVEENFRDEEGSHIACVNTEAKPSKRKALNPAAKEFKPTSFINFPCLAASTITEKMNSEIPEYVPIGHCSPVFYSSMPSLPSSSMNTIEILGSLPNALLSSSIPDNNNVPETEVSSEYESERTLSGTSQIPFIPDFAVETNCVCADYESHLDTDPVRVSTSKYSSSMGSQTQENHNPLCVLVEPDCDPYRGNNPVPVASNISGAEYSSTNKMEVENKNKSLVKNNPSSKMIDVQVNQELTDKEMNTLPFHPFETQPGDIVRMEKEHQVLQEQLKEANGKYEQLRCRSSEETGVLEEQIKNNVEENKILKREVDWFHQDLETEMKKWQQDKKRQEGLKARKSKIKKYIDTNEMYLRNIEEKDKQYKVYLEQFLEISNKFANEKVKMEELIKKSNDDFQECIKRAVEAEELVLENLKNIEVYKLRIKAANAEAHIKSVKLMSSDHPSMLPQLKSHIDSWESFLSNVKGEMEKAENQYEGRICEVKNGKRLSDLPDMQIVDHQSPPSISSVMKGVPPINDPAIVMYSAASPYLSPNLLPSFSSAKDQGPLHSTLDMNTGNIAAHGSLNPCSGNDSSVEGRSESMGKSNADKIPVSWASGISGKPVQNIQPHQTQLEDTASTPQLQLDKVLNQKRLPKQFDTIIAQLMAIFPHYTSGDITNFMMVDIKNENTLSGLSSEYLLNRVIELILDHQTKAPFLAGKIDKSASRGVTGQARSRTASMAAGANTSSPSKAWPACKATTSKISSPQKPTQPPWKIAGGSSKSKWKKSNSAATFDDDPCIICHEELSQEALSVLECGHRFHKQCIGTWLSAQSTCPTCRVHSLLPEDFPSLPERSRPA</sequence>
<dbReference type="OMA" id="ICNIRIY"/>
<feature type="region of interest" description="Disordered" evidence="6">
    <location>
        <begin position="1126"/>
        <end position="1185"/>
    </location>
</feature>
<dbReference type="InterPro" id="IPR011029">
    <property type="entry name" value="DEATH-like_dom_sf"/>
</dbReference>
<dbReference type="SMART" id="SM00184">
    <property type="entry name" value="RING"/>
    <property type="match status" value="1"/>
</dbReference>
<dbReference type="Gene3D" id="1.10.533.10">
    <property type="entry name" value="Death Domain, Fas"/>
    <property type="match status" value="1"/>
</dbReference>
<evidence type="ECO:0000256" key="3">
    <source>
        <dbReference type="ARBA" id="ARBA00022833"/>
    </source>
</evidence>
<name>A0A8D0L104_SPHPU</name>